<dbReference type="Pfam" id="PF13469">
    <property type="entry name" value="Sulfotransfer_3"/>
    <property type="match status" value="1"/>
</dbReference>
<dbReference type="SUPFAM" id="SSF52540">
    <property type="entry name" value="P-loop containing nucleoside triphosphate hydrolases"/>
    <property type="match status" value="1"/>
</dbReference>
<evidence type="ECO:0000313" key="3">
    <source>
        <dbReference type="Proteomes" id="UP000602057"/>
    </source>
</evidence>
<evidence type="ECO:0000256" key="1">
    <source>
        <dbReference type="ARBA" id="ARBA00022679"/>
    </source>
</evidence>
<protein>
    <submittedName>
        <fullName evidence="2">Sulfotransferase</fullName>
    </submittedName>
</protein>
<evidence type="ECO:0000313" key="2">
    <source>
        <dbReference type="EMBL" id="MBD0837020.1"/>
    </source>
</evidence>
<comment type="caution">
    <text evidence="2">The sequence shown here is derived from an EMBL/GenBank/DDBJ whole genome shotgun (WGS) entry which is preliminary data.</text>
</comment>
<dbReference type="RefSeq" id="WP_188217514.1">
    <property type="nucleotide sequence ID" value="NZ_BAABGH010000002.1"/>
</dbReference>
<dbReference type="Gene3D" id="3.40.50.300">
    <property type="entry name" value="P-loop containing nucleotide triphosphate hydrolases"/>
    <property type="match status" value="1"/>
</dbReference>
<name>A0A8J6QIQ6_9FLAO</name>
<dbReference type="Proteomes" id="UP000602057">
    <property type="component" value="Unassembled WGS sequence"/>
</dbReference>
<reference evidence="2" key="1">
    <citation type="journal article" date="2013" name="Int. J. Syst. Evol. Microbiol.">
        <title>Aestuariibaculum suncheonense gen. nov., sp. nov., a marine bacterium of the family Flavobacteriaceae isolated from a tidal flat and emended descriptions of the genera Gaetbulibacter and Tamlana.</title>
        <authorList>
            <person name="Jeong S.H."/>
            <person name="Park M.S."/>
            <person name="Jin H.M."/>
            <person name="Lee K."/>
            <person name="Park W."/>
            <person name="Jeon C.O."/>
        </authorList>
    </citation>
    <scope>NUCLEOTIDE SEQUENCE</scope>
    <source>
        <strain evidence="2">SC17</strain>
    </source>
</reference>
<dbReference type="PANTHER" id="PTHR12788">
    <property type="entry name" value="PROTEIN-TYROSINE SULFOTRANSFERASE 2"/>
    <property type="match status" value="1"/>
</dbReference>
<dbReference type="PANTHER" id="PTHR12788:SF10">
    <property type="entry name" value="PROTEIN-TYROSINE SULFOTRANSFERASE"/>
    <property type="match status" value="1"/>
</dbReference>
<dbReference type="EMBL" id="JACVXC010000010">
    <property type="protein sequence ID" value="MBD0837020.1"/>
    <property type="molecule type" value="Genomic_DNA"/>
</dbReference>
<keyword evidence="3" id="KW-1185">Reference proteome</keyword>
<dbReference type="AlphaFoldDB" id="A0A8J6QIQ6"/>
<sequence>MDFFILGNPRSGTTLLRLLLNAHSCIGVPPECGMIQWWHSTYKAWGADEHLLAQDFLGDILRSKKIEDWHINPADITNILEADYTYAEVFDAIYRQYTGKPIIGDKNNYYIHHLHTLKHIYPKAKYIHLVRDGRDVACSYLQLQHLNQELKYIPKVSNNIERIAGEWDANVSKIDNFLESENALVIRYEDVLSDTKKTLQLVCAFLGTAFEPDMLSYYTNNNEPESTLHWKTKVLEPLDTRNFNKFKTVLSESELDLFHAVAGNTLKKYNYVT</sequence>
<reference evidence="2" key="2">
    <citation type="submission" date="2020-09" db="EMBL/GenBank/DDBJ databases">
        <authorList>
            <person name="Wu Z."/>
        </authorList>
    </citation>
    <scope>NUCLEOTIDE SEQUENCE</scope>
    <source>
        <strain evidence="2">SC17</strain>
    </source>
</reference>
<dbReference type="GO" id="GO:0008476">
    <property type="term" value="F:protein-tyrosine sulfotransferase activity"/>
    <property type="evidence" value="ECO:0007669"/>
    <property type="project" value="InterPro"/>
</dbReference>
<proteinExistence type="predicted"/>
<keyword evidence="1" id="KW-0808">Transferase</keyword>
<accession>A0A8J6QIQ6</accession>
<dbReference type="InterPro" id="IPR027417">
    <property type="entry name" value="P-loop_NTPase"/>
</dbReference>
<organism evidence="2 3">
    <name type="scientific">Aestuariibaculum suncheonense</name>
    <dbReference type="NCBI Taxonomy" id="1028745"/>
    <lineage>
        <taxon>Bacteria</taxon>
        <taxon>Pseudomonadati</taxon>
        <taxon>Bacteroidota</taxon>
        <taxon>Flavobacteriia</taxon>
        <taxon>Flavobacteriales</taxon>
        <taxon>Flavobacteriaceae</taxon>
    </lineage>
</organism>
<dbReference type="InterPro" id="IPR026634">
    <property type="entry name" value="TPST-like"/>
</dbReference>
<gene>
    <name evidence="2" type="ORF">ICJ84_16420</name>
</gene>